<dbReference type="Gene3D" id="1.10.1510.10">
    <property type="entry name" value="Uncharacterised protein YqeY/AIM41 PF09424, N-terminal domain"/>
    <property type="match status" value="1"/>
</dbReference>
<comment type="similarity">
    <text evidence="1">Belongs to the AIM41 family.</text>
</comment>
<dbReference type="Pfam" id="PF09424">
    <property type="entry name" value="YqeY"/>
    <property type="match status" value="1"/>
</dbReference>
<sequence length="175" mass="19485">MRETETKISPLLIKLKTEVKDALRNKDQVKLNVVRGLLSDVTYASKSVPSSSSSPSSTSIQIGISDQDIYPIVNRAIKRHKESIDQFSKAGRMDLVEIEKLELDILNSYLPQPMTEQEIELEVIKVIKKMGLTKDDGGIKNMGKVMKELNLDIGRAPKNIVAQVVKNALSSNDSY</sequence>
<evidence type="ECO:0000313" key="2">
    <source>
        <dbReference type="EMBL" id="CAG8512407.1"/>
    </source>
</evidence>
<keyword evidence="1" id="KW-0496">Mitochondrion</keyword>
<dbReference type="EMBL" id="CAJVPK010000453">
    <property type="protein sequence ID" value="CAG8512407.1"/>
    <property type="molecule type" value="Genomic_DNA"/>
</dbReference>
<protein>
    <recommendedName>
        <fullName evidence="1">Altered inheritance of mitochondria protein 41</fullName>
    </recommendedName>
</protein>
<accession>A0A9N8ZZC5</accession>
<dbReference type="SUPFAM" id="SSF89095">
    <property type="entry name" value="GatB/YqeY motif"/>
    <property type="match status" value="1"/>
</dbReference>
<evidence type="ECO:0000313" key="3">
    <source>
        <dbReference type="Proteomes" id="UP000789706"/>
    </source>
</evidence>
<dbReference type="GO" id="GO:0016884">
    <property type="term" value="F:carbon-nitrogen ligase activity, with glutamine as amido-N-donor"/>
    <property type="evidence" value="ECO:0007669"/>
    <property type="project" value="UniProtKB-UniRule"/>
</dbReference>
<proteinExistence type="inferred from homology"/>
<dbReference type="Gene3D" id="1.10.10.410">
    <property type="match status" value="1"/>
</dbReference>
<organism evidence="2 3">
    <name type="scientific">Diversispora eburnea</name>
    <dbReference type="NCBI Taxonomy" id="1213867"/>
    <lineage>
        <taxon>Eukaryota</taxon>
        <taxon>Fungi</taxon>
        <taxon>Fungi incertae sedis</taxon>
        <taxon>Mucoromycota</taxon>
        <taxon>Glomeromycotina</taxon>
        <taxon>Glomeromycetes</taxon>
        <taxon>Diversisporales</taxon>
        <taxon>Diversisporaceae</taxon>
        <taxon>Diversispora</taxon>
    </lineage>
</organism>
<dbReference type="PANTHER" id="PTHR28055:SF1">
    <property type="entry name" value="ALTERED INHERITANCE OF MITOCHONDRIA PROTEIN 41, MITOCHONDRIAL"/>
    <property type="match status" value="1"/>
</dbReference>
<evidence type="ECO:0000256" key="1">
    <source>
        <dbReference type="RuleBase" id="RU365099"/>
    </source>
</evidence>
<dbReference type="GO" id="GO:0005739">
    <property type="term" value="C:mitochondrion"/>
    <property type="evidence" value="ECO:0007669"/>
    <property type="project" value="UniProtKB-SubCell"/>
</dbReference>
<dbReference type="InterPro" id="IPR019004">
    <property type="entry name" value="YqeY/Aim41"/>
</dbReference>
<gene>
    <name evidence="1" type="primary">AIM41</name>
    <name evidence="2" type="ORF">DEBURN_LOCUS5244</name>
</gene>
<dbReference type="AlphaFoldDB" id="A0A9N8ZZC5"/>
<name>A0A9N8ZZC5_9GLOM</name>
<dbReference type="Proteomes" id="UP000789706">
    <property type="component" value="Unassembled WGS sequence"/>
</dbReference>
<comment type="caution">
    <text evidence="2">The sequence shown here is derived from an EMBL/GenBank/DDBJ whole genome shotgun (WGS) entry which is preliminary data.</text>
</comment>
<reference evidence="2" key="1">
    <citation type="submission" date="2021-06" db="EMBL/GenBank/DDBJ databases">
        <authorList>
            <person name="Kallberg Y."/>
            <person name="Tangrot J."/>
            <person name="Rosling A."/>
        </authorList>
    </citation>
    <scope>NUCLEOTIDE SEQUENCE</scope>
    <source>
        <strain evidence="2">AZ414A</strain>
    </source>
</reference>
<dbReference type="OrthoDB" id="538640at2759"/>
<keyword evidence="3" id="KW-1185">Reference proteome</keyword>
<comment type="subcellular location">
    <subcellularLocation>
        <location evidence="1">Mitochondrion</location>
    </subcellularLocation>
</comment>
<dbReference type="InterPro" id="IPR023168">
    <property type="entry name" value="GatB_Yqey_C_2"/>
</dbReference>
<dbReference type="InterPro" id="IPR042184">
    <property type="entry name" value="YqeY/Aim41_N"/>
</dbReference>
<dbReference type="InterPro" id="IPR003789">
    <property type="entry name" value="Asn/Gln_tRNA_amidoTrase-B-like"/>
</dbReference>
<dbReference type="PANTHER" id="PTHR28055">
    <property type="entry name" value="ALTERED INHERITANCE OF MITOCHONDRIA PROTEIN 41, MITOCHONDRIAL"/>
    <property type="match status" value="1"/>
</dbReference>